<evidence type="ECO:0000313" key="2">
    <source>
        <dbReference type="Proteomes" id="UP000015103"/>
    </source>
</evidence>
<dbReference type="InParanoid" id="T1I2H1"/>
<sequence length="93" mass="11132">MPIEHPSLHQLLDFEIRKRDTVLRRLVASALLNQRSSLKSQLYQMRRRCPEKWRLHDKKLQKLAEEYLEEIRYYDKGTSIYDDSSDDCSCVSS</sequence>
<dbReference type="VEuPathDB" id="VectorBase:RPRC010490"/>
<dbReference type="EnsemblMetazoa" id="RPRC010490-RA">
    <property type="protein sequence ID" value="RPRC010490-PA"/>
    <property type="gene ID" value="RPRC010490"/>
</dbReference>
<organism evidence="1 2">
    <name type="scientific">Rhodnius prolixus</name>
    <name type="common">Triatomid bug</name>
    <dbReference type="NCBI Taxonomy" id="13249"/>
    <lineage>
        <taxon>Eukaryota</taxon>
        <taxon>Metazoa</taxon>
        <taxon>Ecdysozoa</taxon>
        <taxon>Arthropoda</taxon>
        <taxon>Hexapoda</taxon>
        <taxon>Insecta</taxon>
        <taxon>Pterygota</taxon>
        <taxon>Neoptera</taxon>
        <taxon>Paraneoptera</taxon>
        <taxon>Hemiptera</taxon>
        <taxon>Heteroptera</taxon>
        <taxon>Panheteroptera</taxon>
        <taxon>Cimicomorpha</taxon>
        <taxon>Reduviidae</taxon>
        <taxon>Triatominae</taxon>
        <taxon>Rhodnius</taxon>
    </lineage>
</organism>
<name>T1I2H1_RHOPR</name>
<dbReference type="HOGENOM" id="CLU_2402408_0_0_1"/>
<dbReference type="EMBL" id="ACPB03019654">
    <property type="status" value="NOT_ANNOTATED_CDS"/>
    <property type="molecule type" value="Genomic_DNA"/>
</dbReference>
<dbReference type="AlphaFoldDB" id="T1I2H1"/>
<accession>T1I2H1</accession>
<protein>
    <submittedName>
        <fullName evidence="1">Uncharacterized protein</fullName>
    </submittedName>
</protein>
<keyword evidence="2" id="KW-1185">Reference proteome</keyword>
<evidence type="ECO:0000313" key="1">
    <source>
        <dbReference type="EnsemblMetazoa" id="RPRC010490-PA"/>
    </source>
</evidence>
<reference evidence="1" key="1">
    <citation type="submission" date="2015-05" db="UniProtKB">
        <authorList>
            <consortium name="EnsemblMetazoa"/>
        </authorList>
    </citation>
    <scope>IDENTIFICATION</scope>
</reference>
<proteinExistence type="predicted"/>
<dbReference type="Proteomes" id="UP000015103">
    <property type="component" value="Unassembled WGS sequence"/>
</dbReference>